<evidence type="ECO:0000256" key="7">
    <source>
        <dbReference type="ARBA" id="ARBA00049813"/>
    </source>
</evidence>
<proteinExistence type="inferred from homology"/>
<comment type="subcellular location">
    <subcellularLocation>
        <location evidence="1">Membrane</location>
        <topology evidence="1">Multi-pass membrane protein</topology>
    </subcellularLocation>
</comment>
<dbReference type="InterPro" id="IPR018614">
    <property type="entry name" value="KRTCAP2"/>
</dbReference>
<keyword evidence="4 10" id="KW-0812">Transmembrane</keyword>
<name>A0A8C3BU49_CAIMO</name>
<evidence type="ECO:0000256" key="10">
    <source>
        <dbReference type="SAM" id="Phobius"/>
    </source>
</evidence>
<evidence type="ECO:0000256" key="5">
    <source>
        <dbReference type="ARBA" id="ARBA00022989"/>
    </source>
</evidence>
<organism evidence="11 12">
    <name type="scientific">Cairina moschata</name>
    <name type="common">Muscovy duck</name>
    <dbReference type="NCBI Taxonomy" id="8855"/>
    <lineage>
        <taxon>Eukaryota</taxon>
        <taxon>Metazoa</taxon>
        <taxon>Chordata</taxon>
        <taxon>Craniata</taxon>
        <taxon>Vertebrata</taxon>
        <taxon>Euteleostomi</taxon>
        <taxon>Archelosauria</taxon>
        <taxon>Archosauria</taxon>
        <taxon>Dinosauria</taxon>
        <taxon>Saurischia</taxon>
        <taxon>Theropoda</taxon>
        <taxon>Coelurosauria</taxon>
        <taxon>Aves</taxon>
        <taxon>Neognathae</taxon>
        <taxon>Galloanserae</taxon>
        <taxon>Anseriformes</taxon>
        <taxon>Anatidae</taxon>
        <taxon>Anatinae</taxon>
        <taxon>Cairina</taxon>
    </lineage>
</organism>
<evidence type="ECO:0000313" key="11">
    <source>
        <dbReference type="Ensembl" id="ENSCMMP00000010121.1"/>
    </source>
</evidence>
<evidence type="ECO:0000256" key="4">
    <source>
        <dbReference type="ARBA" id="ARBA00022692"/>
    </source>
</evidence>
<reference evidence="11" key="2">
    <citation type="submission" date="2025-08" db="UniProtKB">
        <authorList>
            <consortium name="Ensembl"/>
        </authorList>
    </citation>
    <scope>IDENTIFICATION</scope>
</reference>
<dbReference type="PANTHER" id="PTHR32001:SF1">
    <property type="entry name" value="KERATINOCYTE-ASSOCIATED PROTEIN 2"/>
    <property type="match status" value="1"/>
</dbReference>
<evidence type="ECO:0000256" key="3">
    <source>
        <dbReference type="ARBA" id="ARBA00020175"/>
    </source>
</evidence>
<dbReference type="GO" id="GO:0016020">
    <property type="term" value="C:membrane"/>
    <property type="evidence" value="ECO:0007669"/>
    <property type="project" value="UniProtKB-SubCell"/>
</dbReference>
<evidence type="ECO:0000256" key="8">
    <source>
        <dbReference type="ARBA" id="ARBA00053818"/>
    </source>
</evidence>
<evidence type="ECO:0000256" key="9">
    <source>
        <dbReference type="ARBA" id="ARBA00063768"/>
    </source>
</evidence>
<reference evidence="11" key="3">
    <citation type="submission" date="2025-09" db="UniProtKB">
        <authorList>
            <consortium name="Ensembl"/>
        </authorList>
    </citation>
    <scope>IDENTIFICATION</scope>
</reference>
<sequence>MAPPVGTGTSLALSSLLSLLLFAGMQMYSRQLASTEWLTIQGGLLGAALFVSDGTAWLHFFSLLFFPAVLTCLLLALFASGLIHRVCVTTCLIFSMVGLYYINKISSTLYQSAAPAAVPTKALGKGRKRN</sequence>
<evidence type="ECO:0000256" key="1">
    <source>
        <dbReference type="ARBA" id="ARBA00004141"/>
    </source>
</evidence>
<keyword evidence="6 10" id="KW-0472">Membrane</keyword>
<feature type="transmembrane region" description="Helical" evidence="10">
    <location>
        <begin position="86"/>
        <end position="102"/>
    </location>
</feature>
<comment type="function">
    <text evidence="8">Subunit of STT3A-containing oligosaccharyl transferase (OST-A) complex that catalyzes the initial transfer of a defined glycan (Glc(3)Man(9)GlcNAc(2) in eukaryotes) from the lipid carrier dolichol-pyrophosphate to an asparagine residue within an Asn-X-Ser/Thr consensus motif in nascent polypeptide chains, the first step in protein N-glycosylation. N-glycosylation occurs cotranslationally and the complex associates with the Sec61 complex at the channel-forming translocon complex that mediates protein translocation across the endoplasmic reticulum (ER). Within the OST-A complex, acts as an adapter that anchors the OST-A complex to the Sec61 complex. May be involved in N-glycosylation of APP (amyloid-beta precursor protein). Can modulate gamma-secretase cleavage of APP by enhancing endoprotelysis of PSEN1.</text>
</comment>
<protein>
    <recommendedName>
        <fullName evidence="3">Dolichyl-diphosphooligosaccharide--protein glycosyltransferase subunit KCP2</fullName>
    </recommendedName>
    <alternativeName>
        <fullName evidence="7">Keratinocyte-associated protein 2</fullName>
    </alternativeName>
</protein>
<evidence type="ECO:0000313" key="12">
    <source>
        <dbReference type="Proteomes" id="UP000694556"/>
    </source>
</evidence>
<dbReference type="Proteomes" id="UP000694556">
    <property type="component" value="Chromosome 26"/>
</dbReference>
<reference evidence="11" key="1">
    <citation type="submission" date="2018-09" db="EMBL/GenBank/DDBJ databases">
        <title>Common duck and Muscovy duck high density SNP chip.</title>
        <authorList>
            <person name="Vignal A."/>
            <person name="Thebault N."/>
            <person name="Warren W.C."/>
        </authorList>
    </citation>
    <scope>NUCLEOTIDE SEQUENCE [LARGE SCALE GENOMIC DNA]</scope>
</reference>
<dbReference type="Ensembl" id="ENSCMMT00000011145.1">
    <property type="protein sequence ID" value="ENSCMMP00000010121.1"/>
    <property type="gene ID" value="ENSCMMG00000006408.1"/>
</dbReference>
<dbReference type="Pfam" id="PF09775">
    <property type="entry name" value="Keratin_assoc"/>
    <property type="match status" value="1"/>
</dbReference>
<evidence type="ECO:0000256" key="2">
    <source>
        <dbReference type="ARBA" id="ARBA00007279"/>
    </source>
</evidence>
<accession>A0A8C3BU49</accession>
<dbReference type="PANTHER" id="PTHR32001">
    <property type="entry name" value="KERATINOCYTE-ASSOCIATED PROTEIN 2"/>
    <property type="match status" value="1"/>
</dbReference>
<comment type="similarity">
    <text evidence="2">Belongs to the KRTCAP2 family.</text>
</comment>
<keyword evidence="12" id="KW-1185">Reference proteome</keyword>
<keyword evidence="5 10" id="KW-1133">Transmembrane helix</keyword>
<evidence type="ECO:0000256" key="6">
    <source>
        <dbReference type="ARBA" id="ARBA00023136"/>
    </source>
</evidence>
<comment type="subunit">
    <text evidence="9">Component of STT3A-containing oligosaccharyl transferase (OST-A) complex. STT3A-containing complex assembly occurs through the formation of 3 subcomplexes. Subcomplex 1 contains RPN1 and TMEM258, subcomplex 2 contains the STT3A-specific subunits STT3A, DC2/OSTC, and KCP2 as well as the core subunit OST4, and subcomplex 3 contains RPN2, DAD1, and OST48. The OST-A complex can form stable complexes with the Sec61 complex or with both the Sec61 and TRAP complexes. Interacts with PSEN1 and NCSTN; indicative for an association with the gamma-secretase complex.</text>
</comment>
<dbReference type="AlphaFoldDB" id="A0A8C3BU49"/>